<proteinExistence type="predicted"/>
<name>A0ACA9PP94_9GLOM</name>
<organism evidence="1 2">
    <name type="scientific">Dentiscutata heterogama</name>
    <dbReference type="NCBI Taxonomy" id="1316150"/>
    <lineage>
        <taxon>Eukaryota</taxon>
        <taxon>Fungi</taxon>
        <taxon>Fungi incertae sedis</taxon>
        <taxon>Mucoromycota</taxon>
        <taxon>Glomeromycotina</taxon>
        <taxon>Glomeromycetes</taxon>
        <taxon>Diversisporales</taxon>
        <taxon>Gigasporaceae</taxon>
        <taxon>Dentiscutata</taxon>
    </lineage>
</organism>
<sequence>PSMLNAPVWNLWLCKTVGEAGSLSDSSSRGVLSSLRRLLSRKSSGVSVLLV</sequence>
<dbReference type="Proteomes" id="UP000789702">
    <property type="component" value="Unassembled WGS sequence"/>
</dbReference>
<feature type="non-terminal residue" evidence="1">
    <location>
        <position position="1"/>
    </location>
</feature>
<protein>
    <submittedName>
        <fullName evidence="1">15694_t:CDS:1</fullName>
    </submittedName>
</protein>
<comment type="caution">
    <text evidence="1">The sequence shown here is derived from an EMBL/GenBank/DDBJ whole genome shotgun (WGS) entry which is preliminary data.</text>
</comment>
<gene>
    <name evidence="1" type="ORF">DHETER_LOCUS12730</name>
</gene>
<evidence type="ECO:0000313" key="2">
    <source>
        <dbReference type="Proteomes" id="UP000789702"/>
    </source>
</evidence>
<evidence type="ECO:0000313" key="1">
    <source>
        <dbReference type="EMBL" id="CAG8719247.1"/>
    </source>
</evidence>
<feature type="non-terminal residue" evidence="1">
    <location>
        <position position="51"/>
    </location>
</feature>
<accession>A0ACA9PP94</accession>
<dbReference type="EMBL" id="CAJVPU010032277">
    <property type="protein sequence ID" value="CAG8719247.1"/>
    <property type="molecule type" value="Genomic_DNA"/>
</dbReference>
<reference evidence="1" key="1">
    <citation type="submission" date="2021-06" db="EMBL/GenBank/DDBJ databases">
        <authorList>
            <person name="Kallberg Y."/>
            <person name="Tangrot J."/>
            <person name="Rosling A."/>
        </authorList>
    </citation>
    <scope>NUCLEOTIDE SEQUENCE</scope>
    <source>
        <strain evidence="1">IL203A</strain>
    </source>
</reference>
<keyword evidence="2" id="KW-1185">Reference proteome</keyword>